<feature type="transmembrane region" description="Helical" evidence="1">
    <location>
        <begin position="174"/>
        <end position="193"/>
    </location>
</feature>
<evidence type="ECO:0000313" key="2">
    <source>
        <dbReference type="EMBL" id="MFD1373993.1"/>
    </source>
</evidence>
<evidence type="ECO:0000313" key="3">
    <source>
        <dbReference type="Proteomes" id="UP001597183"/>
    </source>
</evidence>
<proteinExistence type="predicted"/>
<dbReference type="RefSeq" id="WP_317795638.1">
    <property type="nucleotide sequence ID" value="NZ_AP028461.1"/>
</dbReference>
<name>A0ABW4AVL5_9ACTN</name>
<keyword evidence="1" id="KW-0472">Membrane</keyword>
<accession>A0ABW4AVL5</accession>
<gene>
    <name evidence="2" type="ORF">ACFQ5G_52435</name>
</gene>
<feature type="transmembrane region" description="Helical" evidence="1">
    <location>
        <begin position="104"/>
        <end position="122"/>
    </location>
</feature>
<dbReference type="EMBL" id="JBHTMK010000077">
    <property type="protein sequence ID" value="MFD1373993.1"/>
    <property type="molecule type" value="Genomic_DNA"/>
</dbReference>
<evidence type="ECO:0000256" key="1">
    <source>
        <dbReference type="SAM" id="Phobius"/>
    </source>
</evidence>
<organism evidence="2 3">
    <name type="scientific">Actinoplanes sichuanensis</name>
    <dbReference type="NCBI Taxonomy" id="512349"/>
    <lineage>
        <taxon>Bacteria</taxon>
        <taxon>Bacillati</taxon>
        <taxon>Actinomycetota</taxon>
        <taxon>Actinomycetes</taxon>
        <taxon>Micromonosporales</taxon>
        <taxon>Micromonosporaceae</taxon>
        <taxon>Actinoplanes</taxon>
    </lineage>
</organism>
<keyword evidence="1" id="KW-0812">Transmembrane</keyword>
<feature type="transmembrane region" description="Helical" evidence="1">
    <location>
        <begin position="61"/>
        <end position="84"/>
    </location>
</feature>
<sequence length="545" mass="59377">MVAAVRRCYHHAALPWPDQVIWAPSPPAGQLLAAGLSRQHTIRSEREQAWRTLARRSIGPVVAGLIEYGIAAAVSSVLLAVVIVGGPVMAVVEGQPVEWMARGTYVGAVVAALLAMATFALIRMDDTNGTTGDLTVKRILTAIKTAGRNGVAEPPTVRTALDEIADTSKMAGMAMLFTVVLPVPVGMMAGWAVGEVTGWNGRSAVAWVVTMLVVTLVPAVVASAVAGGVFRWRLAGLRMRCADPAQERLGSRLDDALRTVRAAIPARRGLSSPGSDVDDRARPVHQAIEKAVHQHVGTDRQVLRYPVGHFDNQYSDQLDRAVSHTTYDHPEQDTAVTVIRDFITASRAGWWWPHTRFVVIAERPTTMRTTTGPPHIRPDDSVHEKVFPWRRSPPKRQPLNRLNSRLHSTVGPAAAWPDGYRIYAVDGIMVPADLVEDGWDADTIDRHPDSDVRRAATELVGWMNYIQRAGWRAIADAPDPADPSCGLVLYEDRRPRLSPLRVLVTTGGTTDSAEPVPATINDPVEAAAWRHGCPVSVYRQQTRIT</sequence>
<protein>
    <submittedName>
        <fullName evidence="2">DUF6745 domain-containing protein</fullName>
    </submittedName>
</protein>
<reference evidence="3" key="1">
    <citation type="journal article" date="2019" name="Int. J. Syst. Evol. Microbiol.">
        <title>The Global Catalogue of Microorganisms (GCM) 10K type strain sequencing project: providing services to taxonomists for standard genome sequencing and annotation.</title>
        <authorList>
            <consortium name="The Broad Institute Genomics Platform"/>
            <consortium name="The Broad Institute Genome Sequencing Center for Infectious Disease"/>
            <person name="Wu L."/>
            <person name="Ma J."/>
        </authorList>
    </citation>
    <scope>NUCLEOTIDE SEQUENCE [LARGE SCALE GENOMIC DNA]</scope>
    <source>
        <strain evidence="3">CCM 7526</strain>
    </source>
</reference>
<keyword evidence="3" id="KW-1185">Reference proteome</keyword>
<keyword evidence="1" id="KW-1133">Transmembrane helix</keyword>
<comment type="caution">
    <text evidence="2">The sequence shown here is derived from an EMBL/GenBank/DDBJ whole genome shotgun (WGS) entry which is preliminary data.</text>
</comment>
<dbReference type="Proteomes" id="UP001597183">
    <property type="component" value="Unassembled WGS sequence"/>
</dbReference>
<feature type="transmembrane region" description="Helical" evidence="1">
    <location>
        <begin position="205"/>
        <end position="230"/>
    </location>
</feature>